<name>A0A330M4T5_9GAMM</name>
<dbReference type="Pfam" id="PF00884">
    <property type="entry name" value="Sulfatase"/>
    <property type="match status" value="1"/>
</dbReference>
<feature type="transmembrane region" description="Helical" evidence="6">
    <location>
        <begin position="125"/>
        <end position="143"/>
    </location>
</feature>
<keyword evidence="4 6" id="KW-1133">Transmembrane helix</keyword>
<proteinExistence type="predicted"/>
<dbReference type="EMBL" id="LS483452">
    <property type="protein sequence ID" value="SQH74717.1"/>
    <property type="molecule type" value="Genomic_DNA"/>
</dbReference>
<dbReference type="KEGG" id="sbk:SHEWBE_0740"/>
<organism evidence="8 9">
    <name type="scientific">Shewanella benthica</name>
    <dbReference type="NCBI Taxonomy" id="43661"/>
    <lineage>
        <taxon>Bacteria</taxon>
        <taxon>Pseudomonadati</taxon>
        <taxon>Pseudomonadota</taxon>
        <taxon>Gammaproteobacteria</taxon>
        <taxon>Alteromonadales</taxon>
        <taxon>Shewanellaceae</taxon>
        <taxon>Shewanella</taxon>
    </lineage>
</organism>
<dbReference type="PANTHER" id="PTHR47371:SF3">
    <property type="entry name" value="PHOSPHOGLYCEROL TRANSFERASE I"/>
    <property type="match status" value="1"/>
</dbReference>
<gene>
    <name evidence="8" type="ORF">SHEWBE_0740</name>
</gene>
<comment type="subcellular location">
    <subcellularLocation>
        <location evidence="1">Cell membrane</location>
        <topology evidence="1">Multi-pass membrane protein</topology>
    </subcellularLocation>
</comment>
<evidence type="ECO:0000256" key="3">
    <source>
        <dbReference type="ARBA" id="ARBA00022692"/>
    </source>
</evidence>
<dbReference type="Gene3D" id="3.40.720.10">
    <property type="entry name" value="Alkaline Phosphatase, subunit A"/>
    <property type="match status" value="1"/>
</dbReference>
<dbReference type="GO" id="GO:0005886">
    <property type="term" value="C:plasma membrane"/>
    <property type="evidence" value="ECO:0007669"/>
    <property type="project" value="UniProtKB-SubCell"/>
</dbReference>
<dbReference type="InterPro" id="IPR000917">
    <property type="entry name" value="Sulfatase_N"/>
</dbReference>
<evidence type="ECO:0000259" key="7">
    <source>
        <dbReference type="Pfam" id="PF00884"/>
    </source>
</evidence>
<dbReference type="SUPFAM" id="SSF53649">
    <property type="entry name" value="Alkaline phosphatase-like"/>
    <property type="match status" value="1"/>
</dbReference>
<evidence type="ECO:0000256" key="4">
    <source>
        <dbReference type="ARBA" id="ARBA00022989"/>
    </source>
</evidence>
<protein>
    <recommendedName>
        <fullName evidence="7">Sulfatase N-terminal domain-containing protein</fullName>
    </recommendedName>
</protein>
<keyword evidence="5 6" id="KW-0472">Membrane</keyword>
<sequence length="572" mass="63710">MALIIVTLSRIGLGFWQIECVSAVDGWSHLLLQGLRVDLATLCWLWGIAALGTAIFSGDHVLPRLEPDITHLADARALADSILGSLICCVYPGIWHSAKSSLYRIPHLSQRGVFHALGGGRKLEVIFGFLISGATLLGGWKLSGYLLRDLTYSRWYWRPVIAVAVIVLTLLGARSSLGHRPLNPALVAFTDDPLVNSLVVNSAYSLFFAINQMGNEANAAKIYGRMDEQKIIDTIRRESGRDLSAFPLAAAPSVSFNPASYQGKPKNLLIILQESLGARFLGNGFSNIVDEDDYDNPSFVASWGVSDEDLLRRADQEFRKFHKQGKPFFSLVFSSSNHEPFEFPDGKIELYEQPKQTVNNAVKYADYALGEFFKLAKQSDYWKDTLFLIVADHDSRVGGASLVPISRFRIPGIILGDGIEPKKDQRVVSQIDMAPTLLSLIGISDSYPMLGQDLTRVRDDWPGRALMQYNQNMAYMRGNDVVVLQPERAAAGFEYDFDTETLSAKPQSDEMKQAALSWALWGSMAYQKGLYRSASPQERLAFKQDKYDAKQQLALEYEKNNMTSQASEVLLR</sequence>
<dbReference type="PANTHER" id="PTHR47371">
    <property type="entry name" value="LIPOTEICHOIC ACID SYNTHASE"/>
    <property type="match status" value="1"/>
</dbReference>
<dbReference type="AlphaFoldDB" id="A0A330M4T5"/>
<feature type="domain" description="Sulfatase N-terminal" evidence="7">
    <location>
        <begin position="282"/>
        <end position="443"/>
    </location>
</feature>
<accession>A0A330M4T5</accession>
<evidence type="ECO:0000256" key="6">
    <source>
        <dbReference type="SAM" id="Phobius"/>
    </source>
</evidence>
<evidence type="ECO:0000313" key="9">
    <source>
        <dbReference type="Proteomes" id="UP000250123"/>
    </source>
</evidence>
<evidence type="ECO:0000313" key="8">
    <source>
        <dbReference type="EMBL" id="SQH74717.1"/>
    </source>
</evidence>
<dbReference type="InterPro" id="IPR017850">
    <property type="entry name" value="Alkaline_phosphatase_core_sf"/>
</dbReference>
<keyword evidence="2" id="KW-1003">Cell membrane</keyword>
<dbReference type="CDD" id="cd16015">
    <property type="entry name" value="LTA_synthase"/>
    <property type="match status" value="1"/>
</dbReference>
<reference evidence="9" key="1">
    <citation type="submission" date="2018-06" db="EMBL/GenBank/DDBJ databases">
        <authorList>
            <person name="Cea G.-C."/>
            <person name="William W."/>
        </authorList>
    </citation>
    <scope>NUCLEOTIDE SEQUENCE [LARGE SCALE GENOMIC DNA]</scope>
    <source>
        <strain evidence="9">DB21MT-2</strain>
    </source>
</reference>
<evidence type="ECO:0000256" key="2">
    <source>
        <dbReference type="ARBA" id="ARBA00022475"/>
    </source>
</evidence>
<dbReference type="Gene3D" id="3.30.1120.80">
    <property type="match status" value="1"/>
</dbReference>
<keyword evidence="3 6" id="KW-0812">Transmembrane</keyword>
<dbReference type="Proteomes" id="UP000250123">
    <property type="component" value="Chromosome SHEWBE"/>
</dbReference>
<feature type="transmembrane region" description="Helical" evidence="6">
    <location>
        <begin position="155"/>
        <end position="173"/>
    </location>
</feature>
<dbReference type="InterPro" id="IPR050448">
    <property type="entry name" value="OpgB/LTA_synthase_biosynth"/>
</dbReference>
<evidence type="ECO:0000256" key="5">
    <source>
        <dbReference type="ARBA" id="ARBA00023136"/>
    </source>
</evidence>
<evidence type="ECO:0000256" key="1">
    <source>
        <dbReference type="ARBA" id="ARBA00004651"/>
    </source>
</evidence>